<proteinExistence type="predicted"/>
<dbReference type="EMBL" id="AMCI01008844">
    <property type="protein sequence ID" value="EJW90432.1"/>
    <property type="molecule type" value="Genomic_DNA"/>
</dbReference>
<dbReference type="AlphaFoldDB" id="J9FLC6"/>
<accession>J9FLC6</accession>
<organism evidence="2">
    <name type="scientific">gut metagenome</name>
    <dbReference type="NCBI Taxonomy" id="749906"/>
    <lineage>
        <taxon>unclassified sequences</taxon>
        <taxon>metagenomes</taxon>
        <taxon>organismal metagenomes</taxon>
    </lineage>
</organism>
<reference evidence="2" key="1">
    <citation type="journal article" date="2012" name="PLoS ONE">
        <title>Gene sets for utilization of primary and secondary nutrition supplies in the distal gut of endangered iberian lynx.</title>
        <authorList>
            <person name="Alcaide M."/>
            <person name="Messina E."/>
            <person name="Richter M."/>
            <person name="Bargiela R."/>
            <person name="Peplies J."/>
            <person name="Huws S.A."/>
            <person name="Newbold C.J."/>
            <person name="Golyshin P.N."/>
            <person name="Simon M.A."/>
            <person name="Lopez G."/>
            <person name="Yakimov M.M."/>
            <person name="Ferrer M."/>
        </authorList>
    </citation>
    <scope>NUCLEOTIDE SEQUENCE</scope>
</reference>
<evidence type="ECO:0000313" key="2">
    <source>
        <dbReference type="EMBL" id="EJW90432.1"/>
    </source>
</evidence>
<feature type="region of interest" description="Disordered" evidence="1">
    <location>
        <begin position="17"/>
        <end position="43"/>
    </location>
</feature>
<protein>
    <submittedName>
        <fullName evidence="2">Uncharacterized protein</fullName>
    </submittedName>
</protein>
<sequence>MTFASRELTDEELAEVYEGQEIPEDASRDIPVKNDADSYILDE</sequence>
<gene>
    <name evidence="2" type="ORF">EVA_21460</name>
</gene>
<feature type="non-terminal residue" evidence="2">
    <location>
        <position position="43"/>
    </location>
</feature>
<name>J9FLC6_9ZZZZ</name>
<evidence type="ECO:0000256" key="1">
    <source>
        <dbReference type="SAM" id="MobiDB-lite"/>
    </source>
</evidence>
<feature type="compositionally biased region" description="Basic and acidic residues" evidence="1">
    <location>
        <begin position="25"/>
        <end position="36"/>
    </location>
</feature>
<comment type="caution">
    <text evidence="2">The sequence shown here is derived from an EMBL/GenBank/DDBJ whole genome shotgun (WGS) entry which is preliminary data.</text>
</comment>